<dbReference type="RefSeq" id="WP_044084977.1">
    <property type="nucleotide sequence ID" value="NZ_ABXB03000001.1"/>
</dbReference>
<feature type="transmembrane region" description="Helical" evidence="2">
    <location>
        <begin position="298"/>
        <end position="318"/>
    </location>
</feature>
<comment type="caution">
    <text evidence="3">The sequence shown here is derived from an EMBL/GenBank/DDBJ whole genome shotgun (WGS) entry which is preliminary data.</text>
</comment>
<keyword evidence="2" id="KW-0812">Transmembrane</keyword>
<dbReference type="OrthoDB" id="3228407at2"/>
<feature type="transmembrane region" description="Helical" evidence="2">
    <location>
        <begin position="273"/>
        <end position="292"/>
    </location>
</feature>
<feature type="transmembrane region" description="Helical" evidence="2">
    <location>
        <begin position="168"/>
        <end position="188"/>
    </location>
</feature>
<evidence type="ECO:0000313" key="4">
    <source>
        <dbReference type="Proteomes" id="UP000029074"/>
    </source>
</evidence>
<dbReference type="Proteomes" id="UP000029074">
    <property type="component" value="Unassembled WGS sequence"/>
</dbReference>
<feature type="compositionally biased region" description="Basic and acidic residues" evidence="1">
    <location>
        <begin position="1"/>
        <end position="14"/>
    </location>
</feature>
<sequence length="331" mass="37382">MTTAHREAARHPDVPTRTPQPHVPQRDQPSAHAGSLNETTHGHPHLDDMRIGYEWHARRRAFGMANGLGLIIMGAATADFMGLLPQDNSEDVRRVVDWIDELIAHESHELIQLSKHQSHPESFLVFIVIAAIGMFMLRNASEDNAQYHEAFPRLTFRYPKERRRSMRIAHVLGVLASIAFMLIAFVLLHMASNAGWPMYLVEGLRKTAIAIGAWVIVYCGCWLGRCNVKLYNFSSLRFANIYEIYKERKHANADGIPSHASIREKTLCDWDMNLGRLASIIAVLGAAAVAYLDGTRTSQFWLPIVVVIVIILLIRLAITHYAVTHFEHIDL</sequence>
<proteinExistence type="predicted"/>
<dbReference type="AlphaFoldDB" id="A0A087AIM5"/>
<feature type="region of interest" description="Disordered" evidence="1">
    <location>
        <begin position="1"/>
        <end position="45"/>
    </location>
</feature>
<gene>
    <name evidence="3" type="ORF">BGLCM_0916</name>
</gene>
<reference evidence="3 4" key="1">
    <citation type="submission" date="2014-03" db="EMBL/GenBank/DDBJ databases">
        <title>Genomics of Bifidobacteria.</title>
        <authorList>
            <person name="Ventura M."/>
            <person name="Milani C."/>
            <person name="Lugli G.A."/>
        </authorList>
    </citation>
    <scope>NUCLEOTIDE SEQUENCE [LARGE SCALE GENOMIC DNA]</scope>
    <source>
        <strain evidence="3 4">LMG 11596</strain>
    </source>
</reference>
<organism evidence="3 4">
    <name type="scientific">Bifidobacterium gallicum DSM 20093 = LMG 11596</name>
    <dbReference type="NCBI Taxonomy" id="561180"/>
    <lineage>
        <taxon>Bacteria</taxon>
        <taxon>Bacillati</taxon>
        <taxon>Actinomycetota</taxon>
        <taxon>Actinomycetes</taxon>
        <taxon>Bifidobacteriales</taxon>
        <taxon>Bifidobacteriaceae</taxon>
        <taxon>Bifidobacterium</taxon>
    </lineage>
</organism>
<accession>A0A087AIM5</accession>
<evidence type="ECO:0000256" key="1">
    <source>
        <dbReference type="SAM" id="MobiDB-lite"/>
    </source>
</evidence>
<feature type="transmembrane region" description="Helical" evidence="2">
    <location>
        <begin position="123"/>
        <end position="140"/>
    </location>
</feature>
<name>A0A087AIM5_9BIFI</name>
<feature type="transmembrane region" description="Helical" evidence="2">
    <location>
        <begin position="208"/>
        <end position="228"/>
    </location>
</feature>
<feature type="transmembrane region" description="Helical" evidence="2">
    <location>
        <begin position="61"/>
        <end position="84"/>
    </location>
</feature>
<evidence type="ECO:0000256" key="2">
    <source>
        <dbReference type="SAM" id="Phobius"/>
    </source>
</evidence>
<keyword evidence="4" id="KW-1185">Reference proteome</keyword>
<keyword evidence="2" id="KW-0472">Membrane</keyword>
<keyword evidence="2" id="KW-1133">Transmembrane helix</keyword>
<protein>
    <submittedName>
        <fullName evidence="3">Transcriptional regulator</fullName>
    </submittedName>
</protein>
<dbReference type="EMBL" id="JGYW01000005">
    <property type="protein sequence ID" value="KFI58625.1"/>
    <property type="molecule type" value="Genomic_DNA"/>
</dbReference>
<evidence type="ECO:0000313" key="3">
    <source>
        <dbReference type="EMBL" id="KFI58625.1"/>
    </source>
</evidence>